<organism evidence="4 5">
    <name type="scientific">Microbaculum marinisediminis</name>
    <dbReference type="NCBI Taxonomy" id="2931392"/>
    <lineage>
        <taxon>Bacteria</taxon>
        <taxon>Pseudomonadati</taxon>
        <taxon>Pseudomonadota</taxon>
        <taxon>Alphaproteobacteria</taxon>
        <taxon>Hyphomicrobiales</taxon>
        <taxon>Tepidamorphaceae</taxon>
        <taxon>Microbaculum</taxon>
    </lineage>
</organism>
<dbReference type="SUPFAM" id="SSF55729">
    <property type="entry name" value="Acyl-CoA N-acyltransferases (Nat)"/>
    <property type="match status" value="1"/>
</dbReference>
<proteinExistence type="predicted"/>
<dbReference type="PROSITE" id="PS51186">
    <property type="entry name" value="GNAT"/>
    <property type="match status" value="1"/>
</dbReference>
<evidence type="ECO:0000256" key="1">
    <source>
        <dbReference type="ARBA" id="ARBA00022679"/>
    </source>
</evidence>
<name>A0AAW5QXP4_9HYPH</name>
<dbReference type="InterPro" id="IPR000182">
    <property type="entry name" value="GNAT_dom"/>
</dbReference>
<feature type="domain" description="N-acetyltransferase" evidence="3">
    <location>
        <begin position="9"/>
        <end position="154"/>
    </location>
</feature>
<dbReference type="RefSeq" id="WP_261615480.1">
    <property type="nucleotide sequence ID" value="NZ_JALIDZ010000003.1"/>
</dbReference>
<dbReference type="GO" id="GO:0016747">
    <property type="term" value="F:acyltransferase activity, transferring groups other than amino-acyl groups"/>
    <property type="evidence" value="ECO:0007669"/>
    <property type="project" value="InterPro"/>
</dbReference>
<reference evidence="4 5" key="1">
    <citation type="submission" date="2022-04" db="EMBL/GenBank/DDBJ databases">
        <authorList>
            <person name="Ye Y.-Q."/>
            <person name="Du Z.-J."/>
        </authorList>
    </citation>
    <scope>NUCLEOTIDE SEQUENCE [LARGE SCALE GENOMIC DNA]</scope>
    <source>
        <strain evidence="4 5">A6E488</strain>
    </source>
</reference>
<dbReference type="PANTHER" id="PTHR43877">
    <property type="entry name" value="AMINOALKYLPHOSPHONATE N-ACETYLTRANSFERASE-RELATED-RELATED"/>
    <property type="match status" value="1"/>
</dbReference>
<keyword evidence="5" id="KW-1185">Reference proteome</keyword>
<evidence type="ECO:0000256" key="2">
    <source>
        <dbReference type="ARBA" id="ARBA00023315"/>
    </source>
</evidence>
<dbReference type="CDD" id="cd04301">
    <property type="entry name" value="NAT_SF"/>
    <property type="match status" value="1"/>
</dbReference>
<protein>
    <submittedName>
        <fullName evidence="4">N-acetyltransferase</fullName>
    </submittedName>
</protein>
<dbReference type="Pfam" id="PF00583">
    <property type="entry name" value="Acetyltransf_1"/>
    <property type="match status" value="1"/>
</dbReference>
<dbReference type="AlphaFoldDB" id="A0AAW5QXP4"/>
<dbReference type="EMBL" id="JALIDZ010000003">
    <property type="protein sequence ID" value="MCT8971917.1"/>
    <property type="molecule type" value="Genomic_DNA"/>
</dbReference>
<keyword evidence="1" id="KW-0808">Transferase</keyword>
<dbReference type="InterPro" id="IPR016181">
    <property type="entry name" value="Acyl_CoA_acyltransferase"/>
</dbReference>
<dbReference type="Proteomes" id="UP001320898">
    <property type="component" value="Unassembled WGS sequence"/>
</dbReference>
<dbReference type="PANTHER" id="PTHR43877:SF1">
    <property type="entry name" value="ACETYLTRANSFERASE"/>
    <property type="match status" value="1"/>
</dbReference>
<gene>
    <name evidence="4" type="ORF">MUB46_08640</name>
</gene>
<evidence type="ECO:0000259" key="3">
    <source>
        <dbReference type="PROSITE" id="PS51186"/>
    </source>
</evidence>
<dbReference type="Gene3D" id="3.40.630.30">
    <property type="match status" value="1"/>
</dbReference>
<sequence>MTALTKPIAEIQYEDLSHLEIVEGLLDEAFGPGRFAKTAYRLREGTVPIPELSFVATLKGRPIGAVRLSPITIGGAEALFLGPLVVHPDHKNQGYGLTLMNRALHAARQLGHRLVVLVGDAPYYARAGFKPIPPGRVRLPGPVDPNRLLACELVEGSLDAVSGMARPAPRR</sequence>
<dbReference type="InterPro" id="IPR050832">
    <property type="entry name" value="Bact_Acetyltransf"/>
</dbReference>
<accession>A0AAW5QXP4</accession>
<evidence type="ECO:0000313" key="4">
    <source>
        <dbReference type="EMBL" id="MCT8971917.1"/>
    </source>
</evidence>
<evidence type="ECO:0000313" key="5">
    <source>
        <dbReference type="Proteomes" id="UP001320898"/>
    </source>
</evidence>
<comment type="caution">
    <text evidence="4">The sequence shown here is derived from an EMBL/GenBank/DDBJ whole genome shotgun (WGS) entry which is preliminary data.</text>
</comment>
<keyword evidence="2" id="KW-0012">Acyltransferase</keyword>